<keyword evidence="2" id="KW-1185">Reference proteome</keyword>
<evidence type="ECO:0000313" key="1">
    <source>
        <dbReference type="EMBL" id="RXK47941.1"/>
    </source>
</evidence>
<dbReference type="Proteomes" id="UP000289691">
    <property type="component" value="Unassembled WGS sequence"/>
</dbReference>
<dbReference type="InterPro" id="IPR036388">
    <property type="entry name" value="WH-like_DNA-bd_sf"/>
</dbReference>
<gene>
    <name evidence="1" type="ORF">EAF64_15010</name>
</gene>
<dbReference type="RefSeq" id="WP_129069793.1">
    <property type="nucleotide sequence ID" value="NZ_RDFA01000005.1"/>
</dbReference>
<dbReference type="OrthoDB" id="351038at2157"/>
<comment type="caution">
    <text evidence="1">The sequence shown here is derived from an EMBL/GenBank/DDBJ whole genome shotgun (WGS) entry which is preliminary data.</text>
</comment>
<reference evidence="1 2" key="1">
    <citation type="submission" date="2019-01" db="EMBL/GenBank/DDBJ databases">
        <title>Halorientalis sp. F13-25 a new haloarchaeum isolated from hypersaline water.</title>
        <authorList>
            <person name="Ana D.-V."/>
            <person name="Cristina S.-P."/>
            <person name="Antonio V."/>
        </authorList>
    </citation>
    <scope>NUCLEOTIDE SEQUENCE [LARGE SCALE GENOMIC DNA]</scope>
    <source>
        <strain evidence="1 2">F13-25</strain>
    </source>
</reference>
<dbReference type="Gene3D" id="1.10.10.10">
    <property type="entry name" value="Winged helix-like DNA-binding domain superfamily/Winged helix DNA-binding domain"/>
    <property type="match status" value="1"/>
</dbReference>
<name>A0A498L2E2_9EURY</name>
<protein>
    <submittedName>
        <fullName evidence="1">Uncharacterized protein</fullName>
    </submittedName>
</protein>
<dbReference type="AlphaFoldDB" id="A0A498L2E2"/>
<sequence>MSTEPLVTIMDLTDEHERALQVLAHGRSNTHHVCQQADLDERSVKAVLADLCGAHLVVEVDRDLYQITRSGREALEGDYPVEVGFLQASDVIHDAPNIKTVRLRGDRGFAEVQVDATSVHALADALAEVLAETHGETDLSAVTGSGSDDEQSDRR</sequence>
<organism evidence="1 2">
    <name type="scientific">Halorientalis pallida</name>
    <dbReference type="NCBI Taxonomy" id="2479928"/>
    <lineage>
        <taxon>Archaea</taxon>
        <taxon>Methanobacteriati</taxon>
        <taxon>Methanobacteriota</taxon>
        <taxon>Stenosarchaea group</taxon>
        <taxon>Halobacteria</taxon>
        <taxon>Halobacteriales</taxon>
        <taxon>Haloarculaceae</taxon>
        <taxon>Halorientalis</taxon>
    </lineage>
</organism>
<accession>A0A498L2E2</accession>
<proteinExistence type="predicted"/>
<evidence type="ECO:0000313" key="2">
    <source>
        <dbReference type="Proteomes" id="UP000289691"/>
    </source>
</evidence>
<dbReference type="EMBL" id="RDFA01000005">
    <property type="protein sequence ID" value="RXK47941.1"/>
    <property type="molecule type" value="Genomic_DNA"/>
</dbReference>